<dbReference type="OrthoDB" id="5569250at2759"/>
<gene>
    <name evidence="1" type="ORF">AMATHDRAFT_50494</name>
</gene>
<dbReference type="AlphaFoldDB" id="A0A2A9NHN9"/>
<name>A0A2A9NHN9_9AGAR</name>
<dbReference type="EMBL" id="KZ302129">
    <property type="protein sequence ID" value="PFH47173.1"/>
    <property type="molecule type" value="Genomic_DNA"/>
</dbReference>
<evidence type="ECO:0000313" key="1">
    <source>
        <dbReference type="EMBL" id="PFH47173.1"/>
    </source>
</evidence>
<reference evidence="1 2" key="1">
    <citation type="submission" date="2014-02" db="EMBL/GenBank/DDBJ databases">
        <title>Transposable element dynamics among asymbiotic and ectomycorrhizal Amanita fungi.</title>
        <authorList>
            <consortium name="DOE Joint Genome Institute"/>
            <person name="Hess J."/>
            <person name="Skrede I."/>
            <person name="Wolfe B."/>
            <person name="LaButti K."/>
            <person name="Ohm R.A."/>
            <person name="Grigoriev I.V."/>
            <person name="Pringle A."/>
        </authorList>
    </citation>
    <scope>NUCLEOTIDE SEQUENCE [LARGE SCALE GENOMIC DNA]</scope>
    <source>
        <strain evidence="1 2">SKay4041</strain>
    </source>
</reference>
<evidence type="ECO:0000313" key="2">
    <source>
        <dbReference type="Proteomes" id="UP000242287"/>
    </source>
</evidence>
<sequence>MFSANLRDVASTEPGYARVILLEQIHLSSGLVGKGTIVFRVKQDGTTGKWDIIVKISSQSVEQFPERVYLRYAKEGLTESCSSFVQSLLVLIGWTPGSRLSDGPRGRPSGPGKVERKSTSDRVLQILAFPYYNHVYELTKEEDFKKVIRDCVNCRFSIVTFFILYSEVWDTIIRFS</sequence>
<protein>
    <submittedName>
        <fullName evidence="1">Uncharacterized protein</fullName>
    </submittedName>
</protein>
<accession>A0A2A9NHN9</accession>
<organism evidence="1 2">
    <name type="scientific">Amanita thiersii Skay4041</name>
    <dbReference type="NCBI Taxonomy" id="703135"/>
    <lineage>
        <taxon>Eukaryota</taxon>
        <taxon>Fungi</taxon>
        <taxon>Dikarya</taxon>
        <taxon>Basidiomycota</taxon>
        <taxon>Agaricomycotina</taxon>
        <taxon>Agaricomycetes</taxon>
        <taxon>Agaricomycetidae</taxon>
        <taxon>Agaricales</taxon>
        <taxon>Pluteineae</taxon>
        <taxon>Amanitaceae</taxon>
        <taxon>Amanita</taxon>
    </lineage>
</organism>
<dbReference type="Proteomes" id="UP000242287">
    <property type="component" value="Unassembled WGS sequence"/>
</dbReference>
<proteinExistence type="predicted"/>
<keyword evidence="2" id="KW-1185">Reference proteome</keyword>